<dbReference type="OrthoDB" id="10571821at2759"/>
<dbReference type="Gene3D" id="1.20.5.510">
    <property type="entry name" value="Single helix bin"/>
    <property type="match status" value="1"/>
</dbReference>
<dbReference type="CDD" id="cd12087">
    <property type="entry name" value="TM_EGFR-like"/>
    <property type="match status" value="1"/>
</dbReference>
<keyword evidence="2 6" id="KW-0812">Transmembrane</keyword>
<dbReference type="GO" id="GO:0016020">
    <property type="term" value="C:membrane"/>
    <property type="evidence" value="ECO:0007669"/>
    <property type="project" value="UniProtKB-SubCell"/>
</dbReference>
<evidence type="ECO:0000256" key="5">
    <source>
        <dbReference type="SAM" id="MobiDB-lite"/>
    </source>
</evidence>
<dbReference type="PANTHER" id="PTHR15549">
    <property type="entry name" value="PAIRED IMMUNOGLOBULIN-LIKE TYPE 2 RECEPTOR"/>
    <property type="match status" value="1"/>
</dbReference>
<dbReference type="AlphaFoldDB" id="A0A0U1M894"/>
<feature type="compositionally biased region" description="Polar residues" evidence="5">
    <location>
        <begin position="287"/>
        <end position="296"/>
    </location>
</feature>
<evidence type="ECO:0000313" key="7">
    <source>
        <dbReference type="EMBL" id="CRG91281.1"/>
    </source>
</evidence>
<dbReference type="InterPro" id="IPR051694">
    <property type="entry name" value="Immunoregulatory_rcpt-like"/>
</dbReference>
<name>A0A0U1M894_TALIS</name>
<accession>A0A0U1M894</accession>
<organism evidence="7 8">
    <name type="scientific">Talaromyces islandicus</name>
    <name type="common">Penicillium islandicum</name>
    <dbReference type="NCBI Taxonomy" id="28573"/>
    <lineage>
        <taxon>Eukaryota</taxon>
        <taxon>Fungi</taxon>
        <taxon>Dikarya</taxon>
        <taxon>Ascomycota</taxon>
        <taxon>Pezizomycotina</taxon>
        <taxon>Eurotiomycetes</taxon>
        <taxon>Eurotiomycetidae</taxon>
        <taxon>Eurotiales</taxon>
        <taxon>Trichocomaceae</taxon>
        <taxon>Talaromyces</taxon>
        <taxon>Talaromyces sect. Islandici</taxon>
    </lineage>
</organism>
<evidence type="ECO:0000256" key="2">
    <source>
        <dbReference type="ARBA" id="ARBA00022692"/>
    </source>
</evidence>
<feature type="compositionally biased region" description="Polar residues" evidence="5">
    <location>
        <begin position="308"/>
        <end position="323"/>
    </location>
</feature>
<feature type="compositionally biased region" description="Polar residues" evidence="5">
    <location>
        <begin position="50"/>
        <end position="75"/>
    </location>
</feature>
<feature type="transmembrane region" description="Helical" evidence="6">
    <location>
        <begin position="158"/>
        <end position="181"/>
    </location>
</feature>
<proteinExistence type="predicted"/>
<feature type="compositionally biased region" description="Polar residues" evidence="5">
    <location>
        <begin position="193"/>
        <end position="212"/>
    </location>
</feature>
<evidence type="ECO:0000256" key="3">
    <source>
        <dbReference type="ARBA" id="ARBA00022989"/>
    </source>
</evidence>
<comment type="subcellular location">
    <subcellularLocation>
        <location evidence="1">Membrane</location>
        <topology evidence="1">Single-pass membrane protein</topology>
    </subcellularLocation>
</comment>
<evidence type="ECO:0000256" key="6">
    <source>
        <dbReference type="SAM" id="Phobius"/>
    </source>
</evidence>
<keyword evidence="4 6" id="KW-0472">Membrane</keyword>
<reference evidence="7 8" key="1">
    <citation type="submission" date="2015-04" db="EMBL/GenBank/DDBJ databases">
        <authorList>
            <person name="Syromyatnikov M.Y."/>
            <person name="Popov V.N."/>
        </authorList>
    </citation>
    <scope>NUCLEOTIDE SEQUENCE [LARGE SCALE GENOMIC DNA]</scope>
    <source>
        <strain evidence="7">WF-38-12</strain>
    </source>
</reference>
<feature type="region of interest" description="Disordered" evidence="5">
    <location>
        <begin position="190"/>
        <end position="214"/>
    </location>
</feature>
<feature type="region of interest" description="Disordered" evidence="5">
    <location>
        <begin position="39"/>
        <end position="86"/>
    </location>
</feature>
<dbReference type="GO" id="GO:0071944">
    <property type="term" value="C:cell periphery"/>
    <property type="evidence" value="ECO:0007669"/>
    <property type="project" value="UniProtKB-ARBA"/>
</dbReference>
<dbReference type="EMBL" id="CVMT01000009">
    <property type="protein sequence ID" value="CRG91281.1"/>
    <property type="molecule type" value="Genomic_DNA"/>
</dbReference>
<protein>
    <submittedName>
        <fullName evidence="7">Uncharacterized protein</fullName>
    </submittedName>
</protein>
<keyword evidence="3 6" id="KW-1133">Transmembrane helix</keyword>
<dbReference type="Proteomes" id="UP000054383">
    <property type="component" value="Unassembled WGS sequence"/>
</dbReference>
<keyword evidence="8" id="KW-1185">Reference proteome</keyword>
<evidence type="ECO:0000313" key="8">
    <source>
        <dbReference type="Proteomes" id="UP000054383"/>
    </source>
</evidence>
<evidence type="ECO:0000256" key="4">
    <source>
        <dbReference type="ARBA" id="ARBA00023136"/>
    </source>
</evidence>
<feature type="compositionally biased region" description="Low complexity" evidence="5">
    <location>
        <begin position="39"/>
        <end position="48"/>
    </location>
</feature>
<evidence type="ECO:0000256" key="1">
    <source>
        <dbReference type="ARBA" id="ARBA00004167"/>
    </source>
</evidence>
<feature type="region of interest" description="Disordered" evidence="5">
    <location>
        <begin position="285"/>
        <end position="386"/>
    </location>
</feature>
<sequence length="449" mass="48726">MLPSTMNHGLFLLAILTSQLYTTFGAIITLSSFVEVTETLPPGGEPPTTSKPQVEATATSNIEHKTTTTTAQDNPQPHKTENVPPPAAVLPSTTIQSTSLGPILSTADPGLSALTCVTPIPTPFLTPSPSAIESLTSGFATPSATATPNASSSINKSAIIGGVSAGGVVLIALIVAAFFWWRRRKHSQDAPATRSSNYSHNRGNVSEPTHNYRQPLLRPRSKFNMFKNAKESDEASVTSFKSRGMQSLLREGRYSRQPPPVPISRISISAPMPLIGHDSLADISKSPYESASQRASSLAPPNPAYISQPASNRVSTMSVIQEYSTEDEESRPNTDNNDNKYRYNQGYPMTRPPSTPRPFSRGRAPNQSPKPTRMRSRSSHRSQMTAFPGDADPYTSMHGALGNASYVPPARPAVSNVKNNDNHGYTESTYSEYTDVRFDPDRRATRYPY</sequence>
<gene>
    <name evidence="7" type="ORF">PISL3812_08329</name>
</gene>